<feature type="compositionally biased region" description="Polar residues" evidence="1">
    <location>
        <begin position="146"/>
        <end position="161"/>
    </location>
</feature>
<dbReference type="InterPro" id="IPR026213">
    <property type="entry name" value="GRINL1"/>
</dbReference>
<feature type="region of interest" description="Disordered" evidence="1">
    <location>
        <begin position="188"/>
        <end position="225"/>
    </location>
</feature>
<dbReference type="PANTHER" id="PTHR23171:SF4">
    <property type="entry name" value="TUFTELIN"/>
    <property type="match status" value="1"/>
</dbReference>
<keyword evidence="3" id="KW-1185">Reference proteome</keyword>
<feature type="compositionally biased region" description="Low complexity" evidence="1">
    <location>
        <begin position="200"/>
        <end position="212"/>
    </location>
</feature>
<evidence type="ECO:0000313" key="2">
    <source>
        <dbReference type="EMBL" id="KAG8440437.1"/>
    </source>
</evidence>
<dbReference type="Pfam" id="PF15328">
    <property type="entry name" value="GCOM2"/>
    <property type="match status" value="1"/>
</dbReference>
<comment type="caution">
    <text evidence="2">The sequence shown here is derived from an EMBL/GenBank/DDBJ whole genome shotgun (WGS) entry which is preliminary data.</text>
</comment>
<dbReference type="PRINTS" id="PR02085">
    <property type="entry name" value="POLR2GRINL1"/>
</dbReference>
<dbReference type="EMBL" id="JAACNH010000006">
    <property type="protein sequence ID" value="KAG8440437.1"/>
    <property type="molecule type" value="Genomic_DNA"/>
</dbReference>
<proteinExistence type="predicted"/>
<protein>
    <recommendedName>
        <fullName evidence="4">DNA-directed RNA polymerase II subunit GRINL1A</fullName>
    </recommendedName>
</protein>
<feature type="region of interest" description="Disordered" evidence="1">
    <location>
        <begin position="141"/>
        <end position="161"/>
    </location>
</feature>
<evidence type="ECO:0008006" key="4">
    <source>
        <dbReference type="Google" id="ProtNLM"/>
    </source>
</evidence>
<dbReference type="GO" id="GO:0035556">
    <property type="term" value="P:intracellular signal transduction"/>
    <property type="evidence" value="ECO:0007669"/>
    <property type="project" value="TreeGrafter"/>
</dbReference>
<dbReference type="GO" id="GO:0031674">
    <property type="term" value="C:I band"/>
    <property type="evidence" value="ECO:0007669"/>
    <property type="project" value="TreeGrafter"/>
</dbReference>
<evidence type="ECO:0000313" key="3">
    <source>
        <dbReference type="Proteomes" id="UP000812440"/>
    </source>
</evidence>
<dbReference type="Proteomes" id="UP000812440">
    <property type="component" value="Chromosome 3"/>
</dbReference>
<dbReference type="AlphaFoldDB" id="A0A8T2JA33"/>
<dbReference type="GO" id="GO:0006368">
    <property type="term" value="P:transcription elongation by RNA polymerase II"/>
    <property type="evidence" value="ECO:0007669"/>
    <property type="project" value="InterPro"/>
</dbReference>
<gene>
    <name evidence="2" type="ORF">GDO86_006258</name>
</gene>
<dbReference type="OrthoDB" id="2408655at2759"/>
<dbReference type="InterPro" id="IPR051375">
    <property type="entry name" value="Tuftelin_GRINL1A/MYZAP/CCD68"/>
</dbReference>
<dbReference type="GO" id="GO:0005634">
    <property type="term" value="C:nucleus"/>
    <property type="evidence" value="ECO:0007669"/>
    <property type="project" value="InterPro"/>
</dbReference>
<name>A0A8T2JA33_9PIPI</name>
<dbReference type="PANTHER" id="PTHR23171">
    <property type="entry name" value="GDOWN1"/>
    <property type="match status" value="1"/>
</dbReference>
<evidence type="ECO:0000256" key="1">
    <source>
        <dbReference type="SAM" id="MobiDB-lite"/>
    </source>
</evidence>
<dbReference type="GO" id="GO:0003711">
    <property type="term" value="F:transcription elongation factor activity"/>
    <property type="evidence" value="ECO:0007669"/>
    <property type="project" value="InterPro"/>
</dbReference>
<accession>A0A8T2JA33</accession>
<sequence length="304" mass="34665">MRRMSGLGVSDLKGKGLEELMEILERQEKLLNNKTFLARLPDKGKRILDFTETVRLAISEQKELNRTANLFFTLKSDFQAAQFKVKENTIENVKTGLTFETSTSASNDDSNSFTRAESYKKADFCFNADILENDLRKININDSEETNQSTPKTSTKQEINSFFPNAIKTKSNFLEVLEKRKSNPVLNKEKFRTNKLPLDSNSFSPSSSPGGSEQNAKKRAQEKKHLDDITAARLPPLHHTPAQLLTLDESVALQLEQKKKYEEQQAKLAAQKLFEKLNIKMTTFNPEGDSYLKYRDLKDEEEGN</sequence>
<reference evidence="2" key="1">
    <citation type="thesis" date="2020" institute="ProQuest LLC" country="789 East Eisenhower Parkway, Ann Arbor, MI, USA">
        <title>Comparative Genomics and Chromosome Evolution.</title>
        <authorList>
            <person name="Mudd A.B."/>
        </authorList>
    </citation>
    <scope>NUCLEOTIDE SEQUENCE</scope>
    <source>
        <strain evidence="2">Female2</strain>
        <tissue evidence="2">Blood</tissue>
    </source>
</reference>
<organism evidence="2 3">
    <name type="scientific">Hymenochirus boettgeri</name>
    <name type="common">Congo dwarf clawed frog</name>
    <dbReference type="NCBI Taxonomy" id="247094"/>
    <lineage>
        <taxon>Eukaryota</taxon>
        <taxon>Metazoa</taxon>
        <taxon>Chordata</taxon>
        <taxon>Craniata</taxon>
        <taxon>Vertebrata</taxon>
        <taxon>Euteleostomi</taxon>
        <taxon>Amphibia</taxon>
        <taxon>Batrachia</taxon>
        <taxon>Anura</taxon>
        <taxon>Pipoidea</taxon>
        <taxon>Pipidae</taxon>
        <taxon>Pipinae</taxon>
        <taxon>Hymenochirus</taxon>
    </lineage>
</organism>